<dbReference type="FunFam" id="3.30.160.60:FF:002904">
    <property type="entry name" value="Zgc:112977"/>
    <property type="match status" value="1"/>
</dbReference>
<dbReference type="PANTHER" id="PTHR24388">
    <property type="entry name" value="ZINC FINGER PROTEIN"/>
    <property type="match status" value="1"/>
</dbReference>
<dbReference type="GO" id="GO:0008270">
    <property type="term" value="F:zinc ion binding"/>
    <property type="evidence" value="ECO:0007669"/>
    <property type="project" value="UniProtKB-KW"/>
</dbReference>
<keyword evidence="5" id="KW-0862">Zinc</keyword>
<dbReference type="Proteomes" id="UP001201812">
    <property type="component" value="Unassembled WGS sequence"/>
</dbReference>
<dbReference type="GO" id="GO:0000981">
    <property type="term" value="F:DNA-binding transcription factor activity, RNA polymerase II-specific"/>
    <property type="evidence" value="ECO:0007669"/>
    <property type="project" value="TreeGrafter"/>
</dbReference>
<gene>
    <name evidence="9" type="ORF">DdX_21979</name>
</gene>
<evidence type="ECO:0000313" key="9">
    <source>
        <dbReference type="EMBL" id="KAI1691278.1"/>
    </source>
</evidence>
<name>A0AAD4QV28_9BILA</name>
<keyword evidence="4 7" id="KW-0863">Zinc-finger</keyword>
<dbReference type="InterPro" id="IPR050527">
    <property type="entry name" value="Snail/Krueppel_Znf"/>
</dbReference>
<evidence type="ECO:0000259" key="8">
    <source>
        <dbReference type="PROSITE" id="PS50157"/>
    </source>
</evidence>
<dbReference type="Gene3D" id="3.30.160.60">
    <property type="entry name" value="Classic Zinc Finger"/>
    <property type="match status" value="2"/>
</dbReference>
<evidence type="ECO:0000256" key="7">
    <source>
        <dbReference type="PROSITE-ProRule" id="PRU00042"/>
    </source>
</evidence>
<dbReference type="SMART" id="SM00355">
    <property type="entry name" value="ZnF_C2H2"/>
    <property type="match status" value="3"/>
</dbReference>
<evidence type="ECO:0000256" key="6">
    <source>
        <dbReference type="ARBA" id="ARBA00023242"/>
    </source>
</evidence>
<reference evidence="9" key="1">
    <citation type="submission" date="2022-01" db="EMBL/GenBank/DDBJ databases">
        <title>Genome Sequence Resource for Two Populations of Ditylenchus destructor, the Migratory Endoparasitic Phytonematode.</title>
        <authorList>
            <person name="Zhang H."/>
            <person name="Lin R."/>
            <person name="Xie B."/>
        </authorList>
    </citation>
    <scope>NUCLEOTIDE SEQUENCE</scope>
    <source>
        <strain evidence="9">BazhouSP</strain>
    </source>
</reference>
<evidence type="ECO:0000256" key="5">
    <source>
        <dbReference type="ARBA" id="ARBA00022833"/>
    </source>
</evidence>
<feature type="domain" description="C2H2-type" evidence="8">
    <location>
        <begin position="254"/>
        <end position="281"/>
    </location>
</feature>
<accession>A0AAD4QV28</accession>
<proteinExistence type="predicted"/>
<dbReference type="InterPro" id="IPR013087">
    <property type="entry name" value="Znf_C2H2_type"/>
</dbReference>
<dbReference type="GO" id="GO:0000978">
    <property type="term" value="F:RNA polymerase II cis-regulatory region sequence-specific DNA binding"/>
    <property type="evidence" value="ECO:0007669"/>
    <property type="project" value="TreeGrafter"/>
</dbReference>
<keyword evidence="6" id="KW-0539">Nucleus</keyword>
<dbReference type="SUPFAM" id="SSF57667">
    <property type="entry name" value="beta-beta-alpha zinc fingers"/>
    <property type="match status" value="2"/>
</dbReference>
<dbReference type="PANTHER" id="PTHR24388:SF54">
    <property type="entry name" value="PROTEIN ESCARGOT"/>
    <property type="match status" value="1"/>
</dbReference>
<evidence type="ECO:0000313" key="10">
    <source>
        <dbReference type="Proteomes" id="UP001201812"/>
    </source>
</evidence>
<evidence type="ECO:0000256" key="2">
    <source>
        <dbReference type="ARBA" id="ARBA00022723"/>
    </source>
</evidence>
<evidence type="ECO:0000256" key="3">
    <source>
        <dbReference type="ARBA" id="ARBA00022737"/>
    </source>
</evidence>
<evidence type="ECO:0000256" key="4">
    <source>
        <dbReference type="ARBA" id="ARBA00022771"/>
    </source>
</evidence>
<sequence>MDSSQLSLLRIFSLPNLCCEINRALESTFKESEFPDEITDIIRLYLERIIYGKSNLANCAGRLNGIYKDKVGSLVLSVRNSIINGLYKRLEKTGIVSLNDSNEQSETEYIFLPQTMNSSHFTSIDVNRAVVSVFKKVDLPAEQMKIVAIYLEQIICYNSNIVNWTVHLDDIDQDQLASLVLSVRYSLINALYRHLVKSGMVELNDSKELPELNSVASQSSCSKMSYKCNHCSYASGNRSHVAQHMKTHTGDKPFKCSLCPYTASFTSNLRKHMRNHTDDKTHKCDKCSYTSHLRSRIETHKQCHDV</sequence>
<comment type="caution">
    <text evidence="9">The sequence shown here is derived from an EMBL/GenBank/DDBJ whole genome shotgun (WGS) entry which is preliminary data.</text>
</comment>
<feature type="domain" description="C2H2-type" evidence="8">
    <location>
        <begin position="226"/>
        <end position="253"/>
    </location>
</feature>
<keyword evidence="2" id="KW-0479">Metal-binding</keyword>
<comment type="subcellular location">
    <subcellularLocation>
        <location evidence="1">Nucleus</location>
    </subcellularLocation>
</comment>
<keyword evidence="3" id="KW-0677">Repeat</keyword>
<dbReference type="AlphaFoldDB" id="A0AAD4QV28"/>
<evidence type="ECO:0000256" key="1">
    <source>
        <dbReference type="ARBA" id="ARBA00004123"/>
    </source>
</evidence>
<dbReference type="GO" id="GO:0005634">
    <property type="term" value="C:nucleus"/>
    <property type="evidence" value="ECO:0007669"/>
    <property type="project" value="UniProtKB-SubCell"/>
</dbReference>
<dbReference type="PROSITE" id="PS50157">
    <property type="entry name" value="ZINC_FINGER_C2H2_2"/>
    <property type="match status" value="2"/>
</dbReference>
<protein>
    <submittedName>
        <fullName evidence="9">Zinc-finger double domain-containing protein</fullName>
    </submittedName>
</protein>
<organism evidence="9 10">
    <name type="scientific">Ditylenchus destructor</name>
    <dbReference type="NCBI Taxonomy" id="166010"/>
    <lineage>
        <taxon>Eukaryota</taxon>
        <taxon>Metazoa</taxon>
        <taxon>Ecdysozoa</taxon>
        <taxon>Nematoda</taxon>
        <taxon>Chromadorea</taxon>
        <taxon>Rhabditida</taxon>
        <taxon>Tylenchina</taxon>
        <taxon>Tylenchomorpha</taxon>
        <taxon>Sphaerularioidea</taxon>
        <taxon>Anguinidae</taxon>
        <taxon>Anguininae</taxon>
        <taxon>Ditylenchus</taxon>
    </lineage>
</organism>
<dbReference type="InterPro" id="IPR036236">
    <property type="entry name" value="Znf_C2H2_sf"/>
</dbReference>
<keyword evidence="10" id="KW-1185">Reference proteome</keyword>
<dbReference type="EMBL" id="JAKKPZ010000966">
    <property type="protein sequence ID" value="KAI1691278.1"/>
    <property type="molecule type" value="Genomic_DNA"/>
</dbReference>